<keyword evidence="9" id="KW-1185">Reference proteome</keyword>
<dbReference type="SMART" id="SM00382">
    <property type="entry name" value="AAA"/>
    <property type="match status" value="1"/>
</dbReference>
<dbReference type="GO" id="GO:0046677">
    <property type="term" value="P:response to antibiotic"/>
    <property type="evidence" value="ECO:0007669"/>
    <property type="project" value="UniProtKB-KW"/>
</dbReference>
<dbReference type="PANTHER" id="PTHR42711:SF5">
    <property type="entry name" value="ABC TRANSPORTER ATP-BINDING PROTEIN NATA"/>
    <property type="match status" value="1"/>
</dbReference>
<keyword evidence="6" id="KW-0046">Antibiotic resistance</keyword>
<protein>
    <submittedName>
        <fullName evidence="8">ABC-type multidrug transport system ATPase subunit</fullName>
    </submittedName>
</protein>
<evidence type="ECO:0000256" key="4">
    <source>
        <dbReference type="ARBA" id="ARBA00022741"/>
    </source>
</evidence>
<evidence type="ECO:0000256" key="5">
    <source>
        <dbReference type="ARBA" id="ARBA00022840"/>
    </source>
</evidence>
<dbReference type="InterPro" id="IPR003439">
    <property type="entry name" value="ABC_transporter-like_ATP-bd"/>
</dbReference>
<dbReference type="InterPro" id="IPR003593">
    <property type="entry name" value="AAA+_ATPase"/>
</dbReference>
<dbReference type="PANTHER" id="PTHR42711">
    <property type="entry name" value="ABC TRANSPORTER ATP-BINDING PROTEIN"/>
    <property type="match status" value="1"/>
</dbReference>
<dbReference type="GO" id="GO:0016887">
    <property type="term" value="F:ATP hydrolysis activity"/>
    <property type="evidence" value="ECO:0007669"/>
    <property type="project" value="InterPro"/>
</dbReference>
<comment type="similarity">
    <text evidence="2">Belongs to the ABC transporter superfamily.</text>
</comment>
<reference evidence="8 9" key="1">
    <citation type="submission" date="2019-06" db="EMBL/GenBank/DDBJ databases">
        <title>Sequencing the genomes of 1000 actinobacteria strains.</title>
        <authorList>
            <person name="Klenk H.-P."/>
        </authorList>
    </citation>
    <scope>NUCLEOTIDE SEQUENCE [LARGE SCALE GENOMIC DNA]</scope>
    <source>
        <strain evidence="8 9">DSM 8803</strain>
    </source>
</reference>
<dbReference type="PROSITE" id="PS00211">
    <property type="entry name" value="ABC_TRANSPORTER_1"/>
    <property type="match status" value="1"/>
</dbReference>
<dbReference type="SUPFAM" id="SSF52540">
    <property type="entry name" value="P-loop containing nucleoside triphosphate hydrolases"/>
    <property type="match status" value="1"/>
</dbReference>
<dbReference type="PROSITE" id="PS50893">
    <property type="entry name" value="ABC_TRANSPORTER_2"/>
    <property type="match status" value="1"/>
</dbReference>
<dbReference type="InterPro" id="IPR050763">
    <property type="entry name" value="ABC_transporter_ATP-binding"/>
</dbReference>
<dbReference type="GO" id="GO:0005524">
    <property type="term" value="F:ATP binding"/>
    <property type="evidence" value="ECO:0007669"/>
    <property type="project" value="UniProtKB-KW"/>
</dbReference>
<feature type="domain" description="ABC transporter" evidence="7">
    <location>
        <begin position="12"/>
        <end position="243"/>
    </location>
</feature>
<evidence type="ECO:0000256" key="6">
    <source>
        <dbReference type="ARBA" id="ARBA00023251"/>
    </source>
</evidence>
<evidence type="ECO:0000256" key="3">
    <source>
        <dbReference type="ARBA" id="ARBA00022448"/>
    </source>
</evidence>
<comment type="caution">
    <text evidence="8">The sequence shown here is derived from an EMBL/GenBank/DDBJ whole genome shotgun (WGS) entry which is preliminary data.</text>
</comment>
<dbReference type="EMBL" id="VFON01000001">
    <property type="protein sequence ID" value="TQL42158.1"/>
    <property type="molecule type" value="Genomic_DNA"/>
</dbReference>
<dbReference type="GO" id="GO:0005886">
    <property type="term" value="C:plasma membrane"/>
    <property type="evidence" value="ECO:0007669"/>
    <property type="project" value="UniProtKB-SubCell"/>
</dbReference>
<dbReference type="AlphaFoldDB" id="A0A542Y254"/>
<dbReference type="Gene3D" id="3.40.50.300">
    <property type="entry name" value="P-loop containing nucleotide triphosphate hydrolases"/>
    <property type="match status" value="1"/>
</dbReference>
<name>A0A542Y254_9MICO</name>
<keyword evidence="5" id="KW-0067">ATP-binding</keyword>
<dbReference type="InterPro" id="IPR027417">
    <property type="entry name" value="P-loop_NTPase"/>
</dbReference>
<organism evidence="8 9">
    <name type="scientific">Leucobacter komagatae</name>
    <dbReference type="NCBI Taxonomy" id="55969"/>
    <lineage>
        <taxon>Bacteria</taxon>
        <taxon>Bacillati</taxon>
        <taxon>Actinomycetota</taxon>
        <taxon>Actinomycetes</taxon>
        <taxon>Micrococcales</taxon>
        <taxon>Microbacteriaceae</taxon>
        <taxon>Leucobacter</taxon>
    </lineage>
</organism>
<keyword evidence="4" id="KW-0547">Nucleotide-binding</keyword>
<evidence type="ECO:0000256" key="1">
    <source>
        <dbReference type="ARBA" id="ARBA00004202"/>
    </source>
</evidence>
<proteinExistence type="inferred from homology"/>
<accession>A0A542Y254</accession>
<evidence type="ECO:0000259" key="7">
    <source>
        <dbReference type="PROSITE" id="PS50893"/>
    </source>
</evidence>
<dbReference type="Proteomes" id="UP000319094">
    <property type="component" value="Unassembled WGS sequence"/>
</dbReference>
<dbReference type="RefSeq" id="WP_141885651.1">
    <property type="nucleotide sequence ID" value="NZ_BAAAUY010000023.1"/>
</dbReference>
<dbReference type="Pfam" id="PF00005">
    <property type="entry name" value="ABC_tran"/>
    <property type="match status" value="1"/>
</dbReference>
<dbReference type="OrthoDB" id="9804819at2"/>
<dbReference type="InterPro" id="IPR017871">
    <property type="entry name" value="ABC_transporter-like_CS"/>
</dbReference>
<comment type="subcellular location">
    <subcellularLocation>
        <location evidence="1">Cell membrane</location>
        <topology evidence="1">Peripheral membrane protein</topology>
    </subcellularLocation>
</comment>
<evidence type="ECO:0000313" key="8">
    <source>
        <dbReference type="EMBL" id="TQL42158.1"/>
    </source>
</evidence>
<sequence length="325" mass="34053">MHRNDIDAQAALRATGLSKRFGDFPAVSDASFEVRRGRAFGLLGPNGSGKTTIVRLLNGILAPTAGSVELFGEPLTLESGDRLRSRVGVQTDTNLYETLTVHENLKIWGELYGVPKAKLPGRIAELLEVLGLADRAGSLAGTLSKGMRQKVAVGRAIIHEPELLFLDEPTAGLDPEASLELIDYLGQMIASGKTTLVICTHQLHGLEELCEDAGFLMHGEMVARGQITDLISERWPGRRVTVSLGDSGPTGSAAAALVARAVPGGEAAVSTEGSLALTLADDAAVEAAVAALATGGAAIRAVVPDTPTLGDLYFDVIKSQREAAR</sequence>
<gene>
    <name evidence="8" type="ORF">FB468_0139</name>
</gene>
<keyword evidence="3" id="KW-0813">Transport</keyword>
<evidence type="ECO:0000256" key="2">
    <source>
        <dbReference type="ARBA" id="ARBA00005417"/>
    </source>
</evidence>
<evidence type="ECO:0000313" key="9">
    <source>
        <dbReference type="Proteomes" id="UP000319094"/>
    </source>
</evidence>